<evidence type="ECO:0000256" key="9">
    <source>
        <dbReference type="SAM" id="MobiDB-lite"/>
    </source>
</evidence>
<feature type="compositionally biased region" description="Basic and acidic residues" evidence="9">
    <location>
        <begin position="658"/>
        <end position="670"/>
    </location>
</feature>
<keyword evidence="5" id="KW-0808">Transferase</keyword>
<feature type="compositionally biased region" description="Polar residues" evidence="9">
    <location>
        <begin position="52"/>
        <end position="63"/>
    </location>
</feature>
<feature type="region of interest" description="Disordered" evidence="9">
    <location>
        <begin position="25"/>
        <end position="110"/>
    </location>
</feature>
<evidence type="ECO:0000256" key="7">
    <source>
        <dbReference type="ARBA" id="ARBA00022777"/>
    </source>
</evidence>
<evidence type="ECO:0000256" key="5">
    <source>
        <dbReference type="ARBA" id="ARBA00022679"/>
    </source>
</evidence>
<gene>
    <name evidence="11" type="ORF">PT974_04074</name>
</gene>
<keyword evidence="7" id="KW-0418">Kinase</keyword>
<evidence type="ECO:0000259" key="10">
    <source>
        <dbReference type="Pfam" id="PF16575"/>
    </source>
</evidence>
<comment type="similarity">
    <text evidence="2">Belongs to the Clp1 family. NOL9/GRC3 subfamily.</text>
</comment>
<feature type="domain" description="Clp1 P-loop" evidence="10">
    <location>
        <begin position="281"/>
        <end position="474"/>
    </location>
</feature>
<keyword evidence="6" id="KW-0547">Nucleotide-binding</keyword>
<organism evidence="11 12">
    <name type="scientific">Cladobotryum mycophilum</name>
    <dbReference type="NCBI Taxonomy" id="491253"/>
    <lineage>
        <taxon>Eukaryota</taxon>
        <taxon>Fungi</taxon>
        <taxon>Dikarya</taxon>
        <taxon>Ascomycota</taxon>
        <taxon>Pezizomycotina</taxon>
        <taxon>Sordariomycetes</taxon>
        <taxon>Hypocreomycetidae</taxon>
        <taxon>Hypocreales</taxon>
        <taxon>Hypocreaceae</taxon>
        <taxon>Cladobotryum</taxon>
    </lineage>
</organism>
<evidence type="ECO:0000256" key="4">
    <source>
        <dbReference type="ARBA" id="ARBA00019824"/>
    </source>
</evidence>
<dbReference type="InterPro" id="IPR027417">
    <property type="entry name" value="P-loop_NTPase"/>
</dbReference>
<dbReference type="InterPro" id="IPR045116">
    <property type="entry name" value="Clp1/Grc3"/>
</dbReference>
<keyword evidence="12" id="KW-1185">Reference proteome</keyword>
<feature type="compositionally biased region" description="Polar residues" evidence="9">
    <location>
        <begin position="695"/>
        <end position="704"/>
    </location>
</feature>
<feature type="compositionally biased region" description="Polar residues" evidence="9">
    <location>
        <begin position="77"/>
        <end position="110"/>
    </location>
</feature>
<evidence type="ECO:0000313" key="11">
    <source>
        <dbReference type="EMBL" id="KAK5995657.1"/>
    </source>
</evidence>
<evidence type="ECO:0000256" key="8">
    <source>
        <dbReference type="ARBA" id="ARBA00022840"/>
    </source>
</evidence>
<protein>
    <recommendedName>
        <fullName evidence="4">Polynucleotide 5'-hydroxyl-kinase GRC3</fullName>
    </recommendedName>
    <alternativeName>
        <fullName evidence="3">Polynucleotide 5'-hydroxyl-kinase grc3</fullName>
    </alternativeName>
</protein>
<comment type="function">
    <text evidence="1">Polynucleotide 5'-kinase involved in rRNA processing.</text>
</comment>
<keyword evidence="8" id="KW-0067">ATP-binding</keyword>
<evidence type="ECO:0000256" key="1">
    <source>
        <dbReference type="ARBA" id="ARBA00003798"/>
    </source>
</evidence>
<evidence type="ECO:0000256" key="6">
    <source>
        <dbReference type="ARBA" id="ARBA00022741"/>
    </source>
</evidence>
<dbReference type="EMBL" id="JAVFKD010000004">
    <property type="protein sequence ID" value="KAK5995657.1"/>
    <property type="molecule type" value="Genomic_DNA"/>
</dbReference>
<dbReference type="SUPFAM" id="SSF52540">
    <property type="entry name" value="P-loop containing nucleoside triphosphate hydrolases"/>
    <property type="match status" value="1"/>
</dbReference>
<feature type="compositionally biased region" description="Low complexity" evidence="9">
    <location>
        <begin position="32"/>
        <end position="44"/>
    </location>
</feature>
<dbReference type="PANTHER" id="PTHR12755:SF3">
    <property type="entry name" value="POLYNUCLEOTIDE 5'-HYDROXYL-KINASE NOL9"/>
    <property type="match status" value="1"/>
</dbReference>
<name>A0ABR0SUQ8_9HYPO</name>
<dbReference type="PANTHER" id="PTHR12755">
    <property type="entry name" value="CLEAVAGE/POLYADENYLATION FACTOR IA SUBUNIT CLP1P"/>
    <property type="match status" value="1"/>
</dbReference>
<dbReference type="Gene3D" id="3.40.50.300">
    <property type="entry name" value="P-loop containing nucleotide triphosphate hydrolases"/>
    <property type="match status" value="1"/>
</dbReference>
<dbReference type="Pfam" id="PF16575">
    <property type="entry name" value="CLP1_P"/>
    <property type="match status" value="1"/>
</dbReference>
<reference evidence="11 12" key="1">
    <citation type="submission" date="2024-01" db="EMBL/GenBank/DDBJ databases">
        <title>Complete genome of Cladobotryum mycophilum ATHUM6906.</title>
        <authorList>
            <person name="Christinaki A.C."/>
            <person name="Myridakis A.I."/>
            <person name="Kouvelis V.N."/>
        </authorList>
    </citation>
    <scope>NUCLEOTIDE SEQUENCE [LARGE SCALE GENOMIC DNA]</scope>
    <source>
        <strain evidence="11 12">ATHUM6906</strain>
    </source>
</reference>
<dbReference type="InterPro" id="IPR032319">
    <property type="entry name" value="CLP1_P"/>
</dbReference>
<evidence type="ECO:0000256" key="2">
    <source>
        <dbReference type="ARBA" id="ARBA00011003"/>
    </source>
</evidence>
<evidence type="ECO:0000313" key="12">
    <source>
        <dbReference type="Proteomes" id="UP001338125"/>
    </source>
</evidence>
<feature type="compositionally biased region" description="Acidic residues" evidence="9">
    <location>
        <begin position="673"/>
        <end position="689"/>
    </location>
</feature>
<sequence length="739" mass="80235">MSSSKRRKLDAQVAPQAPVSAISALAARRRLAAPTPAQEPSSSPEPEETPARTNAFSVLQNLKRNSDSPKSPKRGSGISSNKAKLKSSLQKKPNTESGLSTPDTGSVTPQRASYSSFLLSKNNCRITPNGVLQLRLKDSERFLILGNYGIRVLTGEVAVSGAIFRPSEKIHWIHAPHCHSIPVLRTPERTSLEIHNDPNFDDFRKLDRLSPLFKKIWNDLDDGKESKLGTGRTFQVICTSDDAPKKSVIQELSSPPEWNKKLATLVSSVTDSGPSVILVCGPKSAGKSTFSKLLTNRLLTGEQTTSQKSTHGVAVLDLDPGQPEYAPPGTLSLVHITQPNLGVPFTHPSLDDTSYKVVRCHALASVTPASAPEYYLESALDLLETARRTLRNSHLLINSPGWILGTGLDLLVELINKVNPAEVIYMSEDGPAETVEGLRSATKKMFTTLPSQPSEFASRTAAHLRTMSTMSYFHLTNSGSSGMQTRLKWNPSPLSALPPWQVRYSGPQSGILGILSYDYQSPPELLVDSINGMIVAAVDIEDPKAFRGLLKGDPPEAAADAMDTSGETGELINLVSSTPEGLPYIPNPNDVALDPRYSKTIGLVLIRGINTATKCLEVLTPIPPKRIQEIKSQGRHMVLVHGKFDAPTWAYTEDLYERSGQQDESADKQLEGMNDDTSEDEDEDQEIDVDGAGATSPSGQSAGSNAGPPWVEILKGNEKRPIGSRVWRVRRDLGRSQGD</sequence>
<accession>A0ABR0SUQ8</accession>
<dbReference type="Proteomes" id="UP001338125">
    <property type="component" value="Unassembled WGS sequence"/>
</dbReference>
<comment type="caution">
    <text evidence="11">The sequence shown here is derived from an EMBL/GenBank/DDBJ whole genome shotgun (WGS) entry which is preliminary data.</text>
</comment>
<proteinExistence type="inferred from homology"/>
<evidence type="ECO:0000256" key="3">
    <source>
        <dbReference type="ARBA" id="ARBA00018706"/>
    </source>
</evidence>
<feature type="region of interest" description="Disordered" evidence="9">
    <location>
        <begin position="658"/>
        <end position="717"/>
    </location>
</feature>